<keyword evidence="2" id="KW-0832">Ubl conjugation</keyword>
<sequence length="249" mass="28570">MELIIQDDTFKRDVIQCRLLPKSSLLRFGYQDNMNDTKQFRDYFTLMVDPRNIIGSLKAYIQEEKEISFTKQRILSEDGEDLNDAQTLFSLGIKKGSTLILRYAPITQISVRLLMLCSIVKDPWSLGQSMQIIIHDDTYKDQIKGRSFLKTFVLKYGPKDTISGTIKDRRISYTLMVEPNDTIVAVKAYIQEQIGFSFKNQKLLSKGVVLSDPQTLASLGIRKGFSLILRFAIEFVVKVTHAPYGLYLY</sequence>
<keyword evidence="5" id="KW-1185">Reference proteome</keyword>
<evidence type="ECO:0000313" key="5">
    <source>
        <dbReference type="Proteomes" id="UP001371456"/>
    </source>
</evidence>
<dbReference type="PROSITE" id="PS50053">
    <property type="entry name" value="UBIQUITIN_2"/>
    <property type="match status" value="2"/>
</dbReference>
<evidence type="ECO:0000256" key="2">
    <source>
        <dbReference type="ARBA" id="ARBA00022843"/>
    </source>
</evidence>
<accession>A0AAN8Y2D4</accession>
<evidence type="ECO:0000313" key="4">
    <source>
        <dbReference type="EMBL" id="KAK6776754.1"/>
    </source>
</evidence>
<reference evidence="4 5" key="1">
    <citation type="submission" date="2024-02" db="EMBL/GenBank/DDBJ databases">
        <title>de novo genome assembly of Solanum bulbocastanum strain 11H21.</title>
        <authorList>
            <person name="Hosaka A.J."/>
        </authorList>
    </citation>
    <scope>NUCLEOTIDE SEQUENCE [LARGE SCALE GENOMIC DNA]</scope>
    <source>
        <tissue evidence="4">Young leaves</tissue>
    </source>
</reference>
<dbReference type="SUPFAM" id="SSF54236">
    <property type="entry name" value="Ubiquitin-like"/>
    <property type="match status" value="2"/>
</dbReference>
<dbReference type="PANTHER" id="PTHR10666">
    <property type="entry name" value="UBIQUITIN"/>
    <property type="match status" value="1"/>
</dbReference>
<dbReference type="InterPro" id="IPR029071">
    <property type="entry name" value="Ubiquitin-like_domsf"/>
</dbReference>
<evidence type="ECO:0000259" key="3">
    <source>
        <dbReference type="PROSITE" id="PS50053"/>
    </source>
</evidence>
<dbReference type="SMART" id="SM00213">
    <property type="entry name" value="UBQ"/>
    <property type="match status" value="2"/>
</dbReference>
<keyword evidence="1" id="KW-1017">Isopeptide bond</keyword>
<protein>
    <recommendedName>
        <fullName evidence="3">Ubiquitin-like domain-containing protein</fullName>
    </recommendedName>
</protein>
<feature type="domain" description="Ubiquitin-like" evidence="3">
    <location>
        <begin position="30"/>
        <end position="101"/>
    </location>
</feature>
<dbReference type="GO" id="GO:0003729">
    <property type="term" value="F:mRNA binding"/>
    <property type="evidence" value="ECO:0007669"/>
    <property type="project" value="UniProtKB-ARBA"/>
</dbReference>
<gene>
    <name evidence="4" type="ORF">RDI58_027755</name>
</gene>
<dbReference type="EMBL" id="JBANQN010000011">
    <property type="protein sequence ID" value="KAK6776754.1"/>
    <property type="molecule type" value="Genomic_DNA"/>
</dbReference>
<comment type="caution">
    <text evidence="4">The sequence shown here is derived from an EMBL/GenBank/DDBJ whole genome shotgun (WGS) entry which is preliminary data.</text>
</comment>
<dbReference type="Gene3D" id="3.10.20.90">
    <property type="entry name" value="Phosphatidylinositol 3-kinase Catalytic Subunit, Chain A, domain 1"/>
    <property type="match status" value="2"/>
</dbReference>
<dbReference type="InterPro" id="IPR000626">
    <property type="entry name" value="Ubiquitin-like_dom"/>
</dbReference>
<proteinExistence type="predicted"/>
<dbReference type="InterPro" id="IPR050158">
    <property type="entry name" value="Ubiquitin_ubiquitin-like"/>
</dbReference>
<evidence type="ECO:0000256" key="1">
    <source>
        <dbReference type="ARBA" id="ARBA00022499"/>
    </source>
</evidence>
<dbReference type="Pfam" id="PF00240">
    <property type="entry name" value="ubiquitin"/>
    <property type="match status" value="2"/>
</dbReference>
<dbReference type="CDD" id="cd17039">
    <property type="entry name" value="Ubl_ubiquitin_like"/>
    <property type="match status" value="2"/>
</dbReference>
<feature type="domain" description="Ubiquitin-like" evidence="3">
    <location>
        <begin position="162"/>
        <end position="229"/>
    </location>
</feature>
<organism evidence="4 5">
    <name type="scientific">Solanum bulbocastanum</name>
    <name type="common">Wild potato</name>
    <dbReference type="NCBI Taxonomy" id="147425"/>
    <lineage>
        <taxon>Eukaryota</taxon>
        <taxon>Viridiplantae</taxon>
        <taxon>Streptophyta</taxon>
        <taxon>Embryophyta</taxon>
        <taxon>Tracheophyta</taxon>
        <taxon>Spermatophyta</taxon>
        <taxon>Magnoliopsida</taxon>
        <taxon>eudicotyledons</taxon>
        <taxon>Gunneridae</taxon>
        <taxon>Pentapetalae</taxon>
        <taxon>asterids</taxon>
        <taxon>lamiids</taxon>
        <taxon>Solanales</taxon>
        <taxon>Solanaceae</taxon>
        <taxon>Solanoideae</taxon>
        <taxon>Solaneae</taxon>
        <taxon>Solanum</taxon>
    </lineage>
</organism>
<dbReference type="AlphaFoldDB" id="A0AAN8Y2D4"/>
<name>A0AAN8Y2D4_SOLBU</name>
<dbReference type="Proteomes" id="UP001371456">
    <property type="component" value="Unassembled WGS sequence"/>
</dbReference>